<dbReference type="SMART" id="SM00228">
    <property type="entry name" value="PDZ"/>
    <property type="match status" value="1"/>
</dbReference>
<dbReference type="GO" id="GO:0006508">
    <property type="term" value="P:proteolysis"/>
    <property type="evidence" value="ECO:0007669"/>
    <property type="project" value="UniProtKB-KW"/>
</dbReference>
<dbReference type="EMBL" id="VORT01000005">
    <property type="protein sequence ID" value="TXD73101.1"/>
    <property type="molecule type" value="Genomic_DNA"/>
</dbReference>
<dbReference type="SUPFAM" id="SSF50156">
    <property type="entry name" value="PDZ domain-like"/>
    <property type="match status" value="1"/>
</dbReference>
<feature type="compositionally biased region" description="Basic and acidic residues" evidence="6">
    <location>
        <begin position="202"/>
        <end position="230"/>
    </location>
</feature>
<dbReference type="GO" id="GO:0004175">
    <property type="term" value="F:endopeptidase activity"/>
    <property type="evidence" value="ECO:0007669"/>
    <property type="project" value="TreeGrafter"/>
</dbReference>
<dbReference type="Proteomes" id="UP000321497">
    <property type="component" value="Unassembled WGS sequence"/>
</dbReference>
<feature type="signal peptide" evidence="7">
    <location>
        <begin position="1"/>
        <end position="20"/>
    </location>
</feature>
<dbReference type="InterPro" id="IPR020992">
    <property type="entry name" value="Tail_Prtase_C"/>
</dbReference>
<dbReference type="PROSITE" id="PS51257">
    <property type="entry name" value="PROKAR_LIPOPROTEIN"/>
    <property type="match status" value="1"/>
</dbReference>
<evidence type="ECO:0000256" key="1">
    <source>
        <dbReference type="ARBA" id="ARBA00009179"/>
    </source>
</evidence>
<dbReference type="Pfam" id="PF11818">
    <property type="entry name" value="DUF3340"/>
    <property type="match status" value="1"/>
</dbReference>
<dbReference type="InterPro" id="IPR001478">
    <property type="entry name" value="PDZ"/>
</dbReference>
<dbReference type="OrthoDB" id="9812068at2"/>
<dbReference type="PANTHER" id="PTHR32060:SF22">
    <property type="entry name" value="CARBOXYL-TERMINAL-PROCESSING PEPTIDASE 3, CHLOROPLASTIC"/>
    <property type="match status" value="1"/>
</dbReference>
<gene>
    <name evidence="9" type="ORF">ESU54_08155</name>
</gene>
<evidence type="ECO:0000313" key="9">
    <source>
        <dbReference type="EMBL" id="TXD73101.1"/>
    </source>
</evidence>
<proteinExistence type="inferred from homology"/>
<protein>
    <submittedName>
        <fullName evidence="9">Tail-specific protease</fullName>
    </submittedName>
</protein>
<dbReference type="Pfam" id="PF17804">
    <property type="entry name" value="TSP_NTD"/>
    <property type="match status" value="1"/>
</dbReference>
<dbReference type="AlphaFoldDB" id="A0A5C6YZJ4"/>
<evidence type="ECO:0000256" key="6">
    <source>
        <dbReference type="SAM" id="MobiDB-lite"/>
    </source>
</evidence>
<dbReference type="Gene3D" id="3.90.226.10">
    <property type="entry name" value="2-enoyl-CoA Hydratase, Chain A, domain 1"/>
    <property type="match status" value="1"/>
</dbReference>
<feature type="region of interest" description="Disordered" evidence="6">
    <location>
        <begin position="183"/>
        <end position="230"/>
    </location>
</feature>
<feature type="domain" description="PDZ" evidence="8">
    <location>
        <begin position="279"/>
        <end position="352"/>
    </location>
</feature>
<evidence type="ECO:0000256" key="3">
    <source>
        <dbReference type="ARBA" id="ARBA00022801"/>
    </source>
</evidence>
<dbReference type="InterPro" id="IPR040573">
    <property type="entry name" value="TSP_N"/>
</dbReference>
<dbReference type="InterPro" id="IPR005151">
    <property type="entry name" value="Tail-specific_protease"/>
</dbReference>
<keyword evidence="10" id="KW-1185">Reference proteome</keyword>
<evidence type="ECO:0000259" key="8">
    <source>
        <dbReference type="PROSITE" id="PS50106"/>
    </source>
</evidence>
<keyword evidence="7" id="KW-0732">Signal</keyword>
<keyword evidence="4 5" id="KW-0720">Serine protease</keyword>
<feature type="compositionally biased region" description="Acidic residues" evidence="6">
    <location>
        <begin position="191"/>
        <end position="201"/>
    </location>
</feature>
<dbReference type="InterPro" id="IPR004447">
    <property type="entry name" value="Peptidase_S41A"/>
</dbReference>
<dbReference type="CDD" id="cd07560">
    <property type="entry name" value="Peptidase_S41_CPP"/>
    <property type="match status" value="1"/>
</dbReference>
<dbReference type="GO" id="GO:0008236">
    <property type="term" value="F:serine-type peptidase activity"/>
    <property type="evidence" value="ECO:0007669"/>
    <property type="project" value="UniProtKB-KW"/>
</dbReference>
<dbReference type="CDD" id="cd06782">
    <property type="entry name" value="cpPDZ_CPP-like"/>
    <property type="match status" value="1"/>
</dbReference>
<keyword evidence="3 5" id="KW-0378">Hydrolase</keyword>
<dbReference type="Pfam" id="PF00595">
    <property type="entry name" value="PDZ"/>
    <property type="match status" value="1"/>
</dbReference>
<name>A0A5C6YZJ4_9FLAO</name>
<dbReference type="PANTHER" id="PTHR32060">
    <property type="entry name" value="TAIL-SPECIFIC PROTEASE"/>
    <property type="match status" value="1"/>
</dbReference>
<organism evidence="9 10">
    <name type="scientific">Aequorivita antarctica</name>
    <dbReference type="NCBI Taxonomy" id="153266"/>
    <lineage>
        <taxon>Bacteria</taxon>
        <taxon>Pseudomonadati</taxon>
        <taxon>Bacteroidota</taxon>
        <taxon>Flavobacteriia</taxon>
        <taxon>Flavobacteriales</taxon>
        <taxon>Flavobacteriaceae</taxon>
        <taxon>Aequorivita</taxon>
    </lineage>
</organism>
<sequence>MRIMKKNFKVLFLVVFVSVASCSFTTKEFNDPDKDKLLLDLITYVLQKGHYDPKDINDQFSADVYENFINGLDPLKRYFIASDIAEFSKYKTEIDDQIKNKDLSFFDLVYGRFQERMEDVKKIYPEVLSKPFDFNEKETINVDYDKLAYAESKKDLKARWKQQLKFTTLSGYYDLVEDQKNKKKGITSSEEATDNDIEGDTDFSKTDKKSKTEAKEPFEPKSLEELEKKSRETTKNSLDEYFDFTKDLERKDYFSIYLNTIVEEYDPHSNYFAPPEKDRFDLQMSGKLEGIGARLQKKNDYITVIEVIGGGPAWRSEKIEVGDAILKVKQENEDDAVSIIGMRIDDAVKLIKGPKGTQVTLTIKNVDGTISDKTLTRDIVELEETYAKSSFIEKDDRKFGLINLPQFYFDMENYKERNAATDVKKEIIRLKEQGMEGLVLDLRDNGGGSLRTAVDIAGLFIKKGPVVQVASAGNKEVLEDKDSEVVWDGPLVILVNELSASASEILAAAMQDYKRAIIIGSKQTYGKGTVQNVIDLNQWLRKNDMGDLGALKITSQKFYRVNGGSTQLEGVKSDVVMPDRYSYIDIGERDYPNPLPYDKIDAAKYTVWDGYIDYDETIQKSKARMAQNEHLTLIDDNAKWIRERRDEKEVNLNYKDYSADIDKRKQETKRFEAIDKYDNHLTFESLPYETALMKQDTTLSDKRKRWHKNLIKDMYIEEAINVLEDLKLNNIKAGKVADIKN</sequence>
<evidence type="ECO:0000256" key="2">
    <source>
        <dbReference type="ARBA" id="ARBA00022670"/>
    </source>
</evidence>
<accession>A0A5C6YZJ4</accession>
<dbReference type="InterPro" id="IPR029045">
    <property type="entry name" value="ClpP/crotonase-like_dom_sf"/>
</dbReference>
<dbReference type="InterPro" id="IPR036034">
    <property type="entry name" value="PDZ_sf"/>
</dbReference>
<reference evidence="9 10" key="1">
    <citation type="submission" date="2019-08" db="EMBL/GenBank/DDBJ databases">
        <title>Genome of Aequorivita antarctica SW49 (type strain).</title>
        <authorList>
            <person name="Bowman J.P."/>
        </authorList>
    </citation>
    <scope>NUCLEOTIDE SEQUENCE [LARGE SCALE GENOMIC DNA]</scope>
    <source>
        <strain evidence="9 10">SW49</strain>
    </source>
</reference>
<dbReference type="GO" id="GO:0007165">
    <property type="term" value="P:signal transduction"/>
    <property type="evidence" value="ECO:0007669"/>
    <property type="project" value="TreeGrafter"/>
</dbReference>
<comment type="similarity">
    <text evidence="1 5">Belongs to the peptidase S41A family.</text>
</comment>
<dbReference type="PROSITE" id="PS50106">
    <property type="entry name" value="PDZ"/>
    <property type="match status" value="1"/>
</dbReference>
<feature type="chain" id="PRO_5022722266" evidence="7">
    <location>
        <begin position="21"/>
        <end position="741"/>
    </location>
</feature>
<dbReference type="SMART" id="SM00245">
    <property type="entry name" value="TSPc"/>
    <property type="match status" value="1"/>
</dbReference>
<keyword evidence="2 5" id="KW-0645">Protease</keyword>
<evidence type="ECO:0000256" key="4">
    <source>
        <dbReference type="ARBA" id="ARBA00022825"/>
    </source>
</evidence>
<dbReference type="GO" id="GO:0030288">
    <property type="term" value="C:outer membrane-bounded periplasmic space"/>
    <property type="evidence" value="ECO:0007669"/>
    <property type="project" value="TreeGrafter"/>
</dbReference>
<evidence type="ECO:0000256" key="5">
    <source>
        <dbReference type="RuleBase" id="RU004404"/>
    </source>
</evidence>
<evidence type="ECO:0000256" key="7">
    <source>
        <dbReference type="SAM" id="SignalP"/>
    </source>
</evidence>
<dbReference type="NCBIfam" id="TIGR00225">
    <property type="entry name" value="prc"/>
    <property type="match status" value="1"/>
</dbReference>
<evidence type="ECO:0000313" key="10">
    <source>
        <dbReference type="Proteomes" id="UP000321497"/>
    </source>
</evidence>
<dbReference type="Pfam" id="PF03572">
    <property type="entry name" value="Peptidase_S41"/>
    <property type="match status" value="1"/>
</dbReference>
<dbReference type="Gene3D" id="2.30.42.10">
    <property type="match status" value="1"/>
</dbReference>
<comment type="caution">
    <text evidence="9">The sequence shown here is derived from an EMBL/GenBank/DDBJ whole genome shotgun (WGS) entry which is preliminary data.</text>
</comment>
<dbReference type="SUPFAM" id="SSF52096">
    <property type="entry name" value="ClpP/crotonase"/>
    <property type="match status" value="1"/>
</dbReference>